<comment type="subcellular location">
    <subcellularLocation>
        <location evidence="1">Cytoplasm</location>
    </subcellularLocation>
</comment>
<dbReference type="SUPFAM" id="SSF55594">
    <property type="entry name" value="HPr-like"/>
    <property type="match status" value="1"/>
</dbReference>
<gene>
    <name evidence="6" type="ORF">JMM60_17220</name>
</gene>
<reference evidence="6 7" key="1">
    <citation type="submission" date="2021-01" db="EMBL/GenBank/DDBJ databases">
        <title>Draft genomes of Rhodovulum sulfidophilum.</title>
        <authorList>
            <person name="Guzman M.S."/>
        </authorList>
    </citation>
    <scope>NUCLEOTIDE SEQUENCE [LARGE SCALE GENOMIC DNA]</scope>
    <source>
        <strain evidence="6 7">AB35</strain>
    </source>
</reference>
<dbReference type="InterPro" id="IPR035895">
    <property type="entry name" value="HPr-like_sf"/>
</dbReference>
<dbReference type="PROSITE" id="PS00369">
    <property type="entry name" value="PTS_HPR_HIS"/>
    <property type="match status" value="1"/>
</dbReference>
<evidence type="ECO:0000313" key="6">
    <source>
        <dbReference type="EMBL" id="MBL3610505.1"/>
    </source>
</evidence>
<dbReference type="PROSITE" id="PS51350">
    <property type="entry name" value="PTS_HPR_DOM"/>
    <property type="match status" value="1"/>
</dbReference>
<evidence type="ECO:0000256" key="3">
    <source>
        <dbReference type="ARBA" id="ARBA00022490"/>
    </source>
</evidence>
<evidence type="ECO:0000313" key="7">
    <source>
        <dbReference type="Proteomes" id="UP000604473"/>
    </source>
</evidence>
<comment type="similarity">
    <text evidence="2">Belongs to the HPr family.</text>
</comment>
<dbReference type="PRINTS" id="PR00107">
    <property type="entry name" value="PHOSPHOCPHPR"/>
</dbReference>
<name>A0ABS1RZJ6_RHOSU</name>
<keyword evidence="4" id="KW-0598">Phosphotransferase system</keyword>
<dbReference type="PANTHER" id="PTHR33705:SF2">
    <property type="entry name" value="PHOSPHOCARRIER PROTEIN NPR"/>
    <property type="match status" value="1"/>
</dbReference>
<dbReference type="CDD" id="cd00367">
    <property type="entry name" value="PTS-HPr_like"/>
    <property type="match status" value="1"/>
</dbReference>
<organism evidence="6 7">
    <name type="scientific">Rhodovulum sulfidophilum</name>
    <name type="common">Rhodobacter sulfidophilus</name>
    <dbReference type="NCBI Taxonomy" id="35806"/>
    <lineage>
        <taxon>Bacteria</taxon>
        <taxon>Pseudomonadati</taxon>
        <taxon>Pseudomonadota</taxon>
        <taxon>Alphaproteobacteria</taxon>
        <taxon>Rhodobacterales</taxon>
        <taxon>Paracoccaceae</taxon>
        <taxon>Rhodovulum</taxon>
    </lineage>
</organism>
<dbReference type="NCBIfam" id="TIGR01003">
    <property type="entry name" value="PTS_HPr_family"/>
    <property type="match status" value="1"/>
</dbReference>
<accession>A0ABS1RZJ6</accession>
<feature type="domain" description="HPr" evidence="5">
    <location>
        <begin position="30"/>
        <end position="117"/>
    </location>
</feature>
<protein>
    <submittedName>
        <fullName evidence="6">HPr family phosphocarrier protein</fullName>
    </submittedName>
</protein>
<sequence>MPPPRRWRPGANISTVSTQAACEDPLTSNRVTRIFEIVNEKGLHARASAKFVECVEEHDATAEVLRDGMSASGDSIMGLLMLAASKGTAIEVSTHGPEALKLADALERLVATRFGEDM</sequence>
<evidence type="ECO:0000259" key="5">
    <source>
        <dbReference type="PROSITE" id="PS51350"/>
    </source>
</evidence>
<dbReference type="InterPro" id="IPR001020">
    <property type="entry name" value="PTS_HPr_His_P_site"/>
</dbReference>
<evidence type="ECO:0000256" key="4">
    <source>
        <dbReference type="ARBA" id="ARBA00022683"/>
    </source>
</evidence>
<evidence type="ECO:0000256" key="2">
    <source>
        <dbReference type="ARBA" id="ARBA00010736"/>
    </source>
</evidence>
<keyword evidence="3" id="KW-0963">Cytoplasm</keyword>
<proteinExistence type="inferred from homology"/>
<dbReference type="PANTHER" id="PTHR33705">
    <property type="entry name" value="PHOSPHOCARRIER PROTEIN HPR"/>
    <property type="match status" value="1"/>
</dbReference>
<dbReference type="InterPro" id="IPR000032">
    <property type="entry name" value="HPr-like"/>
</dbReference>
<comment type="caution">
    <text evidence="6">The sequence shown here is derived from an EMBL/GenBank/DDBJ whole genome shotgun (WGS) entry which is preliminary data.</text>
</comment>
<dbReference type="Gene3D" id="3.30.1340.10">
    <property type="entry name" value="HPr-like"/>
    <property type="match status" value="1"/>
</dbReference>
<keyword evidence="7" id="KW-1185">Reference proteome</keyword>
<dbReference type="Pfam" id="PF00381">
    <property type="entry name" value="PTS-HPr"/>
    <property type="match status" value="1"/>
</dbReference>
<dbReference type="InterPro" id="IPR050399">
    <property type="entry name" value="HPr"/>
</dbReference>
<dbReference type="Proteomes" id="UP000604473">
    <property type="component" value="Unassembled WGS sequence"/>
</dbReference>
<evidence type="ECO:0000256" key="1">
    <source>
        <dbReference type="ARBA" id="ARBA00004496"/>
    </source>
</evidence>
<dbReference type="EMBL" id="JAESJJ010000028">
    <property type="protein sequence ID" value="MBL3610505.1"/>
    <property type="molecule type" value="Genomic_DNA"/>
</dbReference>